<dbReference type="AlphaFoldDB" id="A0A8J3I0S6"/>
<dbReference type="PANTHER" id="PTHR43657">
    <property type="entry name" value="TRYPTOPHAN RNA-BINDING ATTENUATOR PROTEIN-LIKE PROTEIN"/>
    <property type="match status" value="1"/>
</dbReference>
<evidence type="ECO:0000313" key="1">
    <source>
        <dbReference type="EMBL" id="GHO44573.1"/>
    </source>
</evidence>
<dbReference type="NCBIfam" id="TIGR00266">
    <property type="entry name" value="TIGR00266 family protein"/>
    <property type="match status" value="1"/>
</dbReference>
<protein>
    <submittedName>
        <fullName evidence="1">TIGR00266 family protein</fullName>
    </submittedName>
</protein>
<reference evidence="1" key="1">
    <citation type="submission" date="2020-10" db="EMBL/GenBank/DDBJ databases">
        <title>Taxonomic study of unclassified bacteria belonging to the class Ktedonobacteria.</title>
        <authorList>
            <person name="Yabe S."/>
            <person name="Wang C.M."/>
            <person name="Zheng Y."/>
            <person name="Sakai Y."/>
            <person name="Cavaletti L."/>
            <person name="Monciardini P."/>
            <person name="Donadio S."/>
        </authorList>
    </citation>
    <scope>NUCLEOTIDE SEQUENCE</scope>
    <source>
        <strain evidence="1">SOSP1-1</strain>
    </source>
</reference>
<dbReference type="Proteomes" id="UP000612362">
    <property type="component" value="Unassembled WGS sequence"/>
</dbReference>
<organism evidence="1 2">
    <name type="scientific">Ktedonospora formicarum</name>
    <dbReference type="NCBI Taxonomy" id="2778364"/>
    <lineage>
        <taxon>Bacteria</taxon>
        <taxon>Bacillati</taxon>
        <taxon>Chloroflexota</taxon>
        <taxon>Ktedonobacteria</taxon>
        <taxon>Ktedonobacterales</taxon>
        <taxon>Ktedonobacteraceae</taxon>
        <taxon>Ktedonospora</taxon>
    </lineage>
</organism>
<dbReference type="SUPFAM" id="SSF51219">
    <property type="entry name" value="TRAP-like"/>
    <property type="match status" value="1"/>
</dbReference>
<name>A0A8J3I0S6_9CHLR</name>
<accession>A0A8J3I0S6</accession>
<gene>
    <name evidence="1" type="ORF">KSX_27360</name>
</gene>
<keyword evidence="2" id="KW-1185">Reference proteome</keyword>
<dbReference type="RefSeq" id="WP_220193954.1">
    <property type="nucleotide sequence ID" value="NZ_BNJF01000001.1"/>
</dbReference>
<sequence>MEIYINHPSSFSLAIARLAPHEQIHVEPGAMVSFSDGVTVETGARGGLFGGIKRMLGGESFFQNTYHAPAMGGEVTLAPRLLGAIKVIDIVPNGLFYLHSGAFLGSEIGVQFDTGWGGARGFFGGGGLLLLKVAGQGKLLLSSFGAIEERVLAPGQRYTVDTGHIVGFDGSISFNVRGMGNFKSTLLSGEGLVCELTGPGRVLMQTRSEQAFLDWLIPKLPKSSNS</sequence>
<evidence type="ECO:0000313" key="2">
    <source>
        <dbReference type="Proteomes" id="UP000612362"/>
    </source>
</evidence>
<dbReference type="EMBL" id="BNJF01000001">
    <property type="protein sequence ID" value="GHO44573.1"/>
    <property type="molecule type" value="Genomic_DNA"/>
</dbReference>
<dbReference type="Gene3D" id="3.60.160.10">
    <property type="entry name" value="Mitochondrial biogenesis AIM24"/>
    <property type="match status" value="1"/>
</dbReference>
<dbReference type="InterPro" id="IPR016031">
    <property type="entry name" value="Trp_RNA-bd_attenuator-like_dom"/>
</dbReference>
<dbReference type="InterPro" id="IPR036983">
    <property type="entry name" value="AIM24_sf"/>
</dbReference>
<dbReference type="Pfam" id="PF01987">
    <property type="entry name" value="AIM24"/>
    <property type="match status" value="1"/>
</dbReference>
<comment type="caution">
    <text evidence="1">The sequence shown here is derived from an EMBL/GenBank/DDBJ whole genome shotgun (WGS) entry which is preliminary data.</text>
</comment>
<dbReference type="InterPro" id="IPR002838">
    <property type="entry name" value="AIM24"/>
</dbReference>
<proteinExistence type="predicted"/>
<dbReference type="PANTHER" id="PTHR43657:SF1">
    <property type="entry name" value="ALTERED INHERITANCE OF MITOCHONDRIA PROTEIN 24, MITOCHONDRIAL"/>
    <property type="match status" value="1"/>
</dbReference>